<dbReference type="PRINTS" id="PR00081">
    <property type="entry name" value="GDHRDH"/>
</dbReference>
<comment type="similarity">
    <text evidence="1">Belongs to the short-chain dehydrogenases/reductases (SDR) family.</text>
</comment>
<gene>
    <name evidence="4" type="ORF">AOQ84DRAFT_389652</name>
</gene>
<dbReference type="InterPro" id="IPR052178">
    <property type="entry name" value="Sec_Metab_Biosynth_SDR"/>
</dbReference>
<dbReference type="AlphaFoldDB" id="A0A8E2JRS5"/>
<dbReference type="CDD" id="cd05233">
    <property type="entry name" value="SDR_c"/>
    <property type="match status" value="1"/>
</dbReference>
<dbReference type="SUPFAM" id="SSF51735">
    <property type="entry name" value="NAD(P)-binding Rossmann-fold domains"/>
    <property type="match status" value="1"/>
</dbReference>
<dbReference type="EMBL" id="KV749910">
    <property type="protein sequence ID" value="OCL07250.1"/>
    <property type="molecule type" value="Genomic_DNA"/>
</dbReference>
<dbReference type="FunFam" id="3.40.50.720:FF:000084">
    <property type="entry name" value="Short-chain dehydrogenase reductase"/>
    <property type="match status" value="1"/>
</dbReference>
<evidence type="ECO:0000313" key="5">
    <source>
        <dbReference type="Proteomes" id="UP000250140"/>
    </source>
</evidence>
<protein>
    <submittedName>
        <fullName evidence="4">NAD(P)-binding protein</fullName>
    </submittedName>
</protein>
<dbReference type="InterPro" id="IPR002347">
    <property type="entry name" value="SDR_fam"/>
</dbReference>
<name>A0A8E2JRS5_9PEZI</name>
<dbReference type="GO" id="GO:0016491">
    <property type="term" value="F:oxidoreductase activity"/>
    <property type="evidence" value="ECO:0007669"/>
    <property type="project" value="UniProtKB-KW"/>
</dbReference>
<evidence type="ECO:0000256" key="1">
    <source>
        <dbReference type="ARBA" id="ARBA00006484"/>
    </source>
</evidence>
<accession>A0A8E2JRS5</accession>
<dbReference type="Gene3D" id="3.40.50.720">
    <property type="entry name" value="NAD(P)-binding Rossmann-like Domain"/>
    <property type="match status" value="1"/>
</dbReference>
<dbReference type="PANTHER" id="PTHR43618:SF2">
    <property type="entry name" value="CHAIN DEHYDROGENASE, PUTATIVE (AFU_ORTHOLOGUE AFUA_6G06930)-RELATED"/>
    <property type="match status" value="1"/>
</dbReference>
<keyword evidence="2" id="KW-0521">NADP</keyword>
<evidence type="ECO:0000256" key="2">
    <source>
        <dbReference type="ARBA" id="ARBA00022857"/>
    </source>
</evidence>
<dbReference type="PANTHER" id="PTHR43618">
    <property type="entry name" value="7-ALPHA-HYDROXYSTEROID DEHYDROGENASE"/>
    <property type="match status" value="1"/>
</dbReference>
<keyword evidence="3" id="KW-0560">Oxidoreductase</keyword>
<dbReference type="OrthoDB" id="37659at2759"/>
<sequence length="254" mass="27089">MPYDLKGRNVLITGGSRGLGAVIAEAFAAEGCNVAINYANRPEPAIELKDKLIKNFGVQSFTIKADAGVLAECARCVEETIKTFGGIDIIIGNAGWTKFSNFSDLDALTEEEWDKCWAVNVKGQMALLKAAMPTFNANPDGGVFIVTSSIGGVSQGGSSMAYSVTKAAQLHLMKCLATSQGHKVRINAVLPGLLMTEWGMKYSPDRIKALKEKAALKMETDLDDCANAFVMIAKNTSMTGQKIQVDAGLYIAAP</sequence>
<proteinExistence type="inferred from homology"/>
<dbReference type="Pfam" id="PF13561">
    <property type="entry name" value="adh_short_C2"/>
    <property type="match status" value="1"/>
</dbReference>
<dbReference type="Proteomes" id="UP000250140">
    <property type="component" value="Unassembled WGS sequence"/>
</dbReference>
<organism evidence="4 5">
    <name type="scientific">Glonium stellatum</name>
    <dbReference type="NCBI Taxonomy" id="574774"/>
    <lineage>
        <taxon>Eukaryota</taxon>
        <taxon>Fungi</taxon>
        <taxon>Dikarya</taxon>
        <taxon>Ascomycota</taxon>
        <taxon>Pezizomycotina</taxon>
        <taxon>Dothideomycetes</taxon>
        <taxon>Pleosporomycetidae</taxon>
        <taxon>Gloniales</taxon>
        <taxon>Gloniaceae</taxon>
        <taxon>Glonium</taxon>
    </lineage>
</organism>
<dbReference type="InterPro" id="IPR036291">
    <property type="entry name" value="NAD(P)-bd_dom_sf"/>
</dbReference>
<evidence type="ECO:0000313" key="4">
    <source>
        <dbReference type="EMBL" id="OCL07250.1"/>
    </source>
</evidence>
<reference evidence="4 5" key="1">
    <citation type="journal article" date="2016" name="Nat. Commun.">
        <title>Ectomycorrhizal ecology is imprinted in the genome of the dominant symbiotic fungus Cenococcum geophilum.</title>
        <authorList>
            <consortium name="DOE Joint Genome Institute"/>
            <person name="Peter M."/>
            <person name="Kohler A."/>
            <person name="Ohm R.A."/>
            <person name="Kuo A."/>
            <person name="Krutzmann J."/>
            <person name="Morin E."/>
            <person name="Arend M."/>
            <person name="Barry K.W."/>
            <person name="Binder M."/>
            <person name="Choi C."/>
            <person name="Clum A."/>
            <person name="Copeland A."/>
            <person name="Grisel N."/>
            <person name="Haridas S."/>
            <person name="Kipfer T."/>
            <person name="LaButti K."/>
            <person name="Lindquist E."/>
            <person name="Lipzen A."/>
            <person name="Maire R."/>
            <person name="Meier B."/>
            <person name="Mihaltcheva S."/>
            <person name="Molinier V."/>
            <person name="Murat C."/>
            <person name="Poggeler S."/>
            <person name="Quandt C.A."/>
            <person name="Sperisen C."/>
            <person name="Tritt A."/>
            <person name="Tisserant E."/>
            <person name="Crous P.W."/>
            <person name="Henrissat B."/>
            <person name="Nehls U."/>
            <person name="Egli S."/>
            <person name="Spatafora J.W."/>
            <person name="Grigoriev I.V."/>
            <person name="Martin F.M."/>
        </authorList>
    </citation>
    <scope>NUCLEOTIDE SEQUENCE [LARGE SCALE GENOMIC DNA]</scope>
    <source>
        <strain evidence="4 5">CBS 207.34</strain>
    </source>
</reference>
<keyword evidence="5" id="KW-1185">Reference proteome</keyword>
<evidence type="ECO:0000256" key="3">
    <source>
        <dbReference type="ARBA" id="ARBA00023002"/>
    </source>
</evidence>